<name>A0ACC6CFK4_9BURK</name>
<sequence length="492" mass="52470">MNTVDAAPSPALPAGPALERLLARLAVAPDFVAAADAQRRLQGTLASDKAHLRQVAALVQDDVALTGKFLRLINAVYFRPAGGGEITSLQRAVAVMGFDAAQRVCLSLKLLDQLPDSPAALLLREDFLRALLASRLARELSGPGPVADELGTCAMFRNLGRMLVASHCPDDALAIRRSVPRVAPGLAQREYAESRRRLGASYASLGQHVARHWGWPPALVEAAGLEEPPGGADAGPNRLWVSWTANDLADLLLYQDPDGWDAQLGALTTPRLSASPFSPAQARAALAATRRDLERIAESVGLPLAQLRAWQQADVTAAAPVDEPSLQAVQRLSVEAAQMSELLLQPDAAQRLPRQALGSLFEALGPQRAVLLLRRDDGLLHVAHVLGTPLAGGGRGWTVDAVNGTDLFARTCQQGADLLISDARRSQVSAHLPPGFGCAGQPQSLLLLPMRLQGRTLGLIYLDRATAPPLAVNDELMRLLRLVRNQTLAALR</sequence>
<dbReference type="EMBL" id="JAPPUY010000005">
    <property type="protein sequence ID" value="MCY4747161.1"/>
    <property type="molecule type" value="Genomic_DNA"/>
</dbReference>
<evidence type="ECO:0000313" key="2">
    <source>
        <dbReference type="Proteomes" id="UP001076464"/>
    </source>
</evidence>
<evidence type="ECO:0000313" key="1">
    <source>
        <dbReference type="EMBL" id="MCY4747161.1"/>
    </source>
</evidence>
<organism evidence="1 2">
    <name type="scientific">Roseateles hydrophilus</name>
    <dbReference type="NCBI Taxonomy" id="2975054"/>
    <lineage>
        <taxon>Bacteria</taxon>
        <taxon>Pseudomonadati</taxon>
        <taxon>Pseudomonadota</taxon>
        <taxon>Betaproteobacteria</taxon>
        <taxon>Burkholderiales</taxon>
        <taxon>Sphaerotilaceae</taxon>
        <taxon>Roseateles</taxon>
    </lineage>
</organism>
<proteinExistence type="predicted"/>
<comment type="caution">
    <text evidence="1">The sequence shown here is derived from an EMBL/GenBank/DDBJ whole genome shotgun (WGS) entry which is preliminary data.</text>
</comment>
<dbReference type="Proteomes" id="UP001076464">
    <property type="component" value="Unassembled WGS sequence"/>
</dbReference>
<protein>
    <submittedName>
        <fullName evidence="1">HDOD domain-containing protein</fullName>
    </submittedName>
</protein>
<reference evidence="1" key="1">
    <citation type="submission" date="2022-08" db="EMBL/GenBank/DDBJ databases">
        <title>Genome sequencing of Pelomonas sp. UHG3.</title>
        <authorList>
            <person name="So Y."/>
        </authorList>
    </citation>
    <scope>NUCLEOTIDE SEQUENCE</scope>
    <source>
        <strain evidence="1">UHG3</strain>
    </source>
</reference>
<accession>A0ACC6CFK4</accession>
<gene>
    <name evidence="1" type="ORF">NYO99_19465</name>
</gene>
<keyword evidence="2" id="KW-1185">Reference proteome</keyword>